<evidence type="ECO:0000256" key="2">
    <source>
        <dbReference type="ARBA" id="ARBA00023015"/>
    </source>
</evidence>
<keyword evidence="3" id="KW-0238">DNA-binding</keyword>
<keyword evidence="11" id="KW-1185">Reference proteome</keyword>
<evidence type="ECO:0000259" key="8">
    <source>
        <dbReference type="PROSITE" id="PS50995"/>
    </source>
</evidence>
<dbReference type="AlphaFoldDB" id="A0A3E3I6W4"/>
<dbReference type="GO" id="GO:0005737">
    <property type="term" value="C:cytoplasm"/>
    <property type="evidence" value="ECO:0007669"/>
    <property type="project" value="UniProtKB-SubCell"/>
</dbReference>
<evidence type="ECO:0000313" key="11">
    <source>
        <dbReference type="Proteomes" id="UP000260812"/>
    </source>
</evidence>
<dbReference type="SMART" id="SM00347">
    <property type="entry name" value="HTH_MARR"/>
    <property type="match status" value="1"/>
</dbReference>
<dbReference type="EMBL" id="QVLU01000020">
    <property type="protein sequence ID" value="RGE68523.1"/>
    <property type="molecule type" value="Genomic_DNA"/>
</dbReference>
<dbReference type="PANTHER" id="PTHR42756">
    <property type="entry name" value="TRANSCRIPTIONAL REGULATOR, MARR"/>
    <property type="match status" value="1"/>
</dbReference>
<proteinExistence type="inferred from homology"/>
<accession>A0A3E3I6W4</accession>
<evidence type="ECO:0000256" key="3">
    <source>
        <dbReference type="ARBA" id="ARBA00023125"/>
    </source>
</evidence>
<evidence type="ECO:0000256" key="6">
    <source>
        <dbReference type="ARBA" id="ARBA00047188"/>
    </source>
</evidence>
<dbReference type="GeneID" id="97987117"/>
<dbReference type="Proteomes" id="UP000261166">
    <property type="component" value="Unassembled WGS sequence"/>
</dbReference>
<dbReference type="Gene3D" id="1.10.10.10">
    <property type="entry name" value="Winged helix-like DNA-binding domain superfamily/Winged helix DNA-binding domain"/>
    <property type="match status" value="1"/>
</dbReference>
<dbReference type="InterPro" id="IPR000835">
    <property type="entry name" value="HTH_MarR-typ"/>
</dbReference>
<comment type="subcellular location">
    <subcellularLocation>
        <location evidence="1">Cytoplasm</location>
    </subcellularLocation>
</comment>
<evidence type="ECO:0000313" key="10">
    <source>
        <dbReference type="EMBL" id="RGE68523.1"/>
    </source>
</evidence>
<gene>
    <name evidence="10" type="ORF">DWY69_20070</name>
    <name evidence="9" type="ORF">DXC51_09560</name>
</gene>
<evidence type="ECO:0000313" key="12">
    <source>
        <dbReference type="Proteomes" id="UP000261166"/>
    </source>
</evidence>
<keyword evidence="2" id="KW-0805">Transcription regulation</keyword>
<evidence type="ECO:0000313" key="9">
    <source>
        <dbReference type="EMBL" id="RGE61781.1"/>
    </source>
</evidence>
<dbReference type="PANTHER" id="PTHR42756:SF1">
    <property type="entry name" value="TRANSCRIPTIONAL REPRESSOR OF EMRAB OPERON"/>
    <property type="match status" value="1"/>
</dbReference>
<protein>
    <recommendedName>
        <fullName evidence="6">HTH-type transcriptional regulator SarZ</fullName>
    </recommendedName>
    <alternativeName>
        <fullName evidence="7">Staphylococcal accessory regulator Z</fullName>
    </alternativeName>
</protein>
<dbReference type="PROSITE" id="PS50995">
    <property type="entry name" value="HTH_MARR_2"/>
    <property type="match status" value="1"/>
</dbReference>
<dbReference type="EMBL" id="QVLV01000005">
    <property type="protein sequence ID" value="RGE61781.1"/>
    <property type="molecule type" value="Genomic_DNA"/>
</dbReference>
<dbReference type="InterPro" id="IPR055166">
    <property type="entry name" value="Transc_reg_Sar_Rot_HTH"/>
</dbReference>
<dbReference type="InterPro" id="IPR036388">
    <property type="entry name" value="WH-like_DNA-bd_sf"/>
</dbReference>
<dbReference type="GO" id="GO:0003700">
    <property type="term" value="F:DNA-binding transcription factor activity"/>
    <property type="evidence" value="ECO:0007669"/>
    <property type="project" value="InterPro"/>
</dbReference>
<reference evidence="11 12" key="1">
    <citation type="submission" date="2018-08" db="EMBL/GenBank/DDBJ databases">
        <title>A genome reference for cultivated species of the human gut microbiota.</title>
        <authorList>
            <person name="Zou Y."/>
            <person name="Xue W."/>
            <person name="Luo G."/>
        </authorList>
    </citation>
    <scope>NUCLEOTIDE SEQUENCE [LARGE SCALE GENOMIC DNA]</scope>
    <source>
        <strain evidence="10 12">AF26-4BH</strain>
        <strain evidence="9 11">TF05-5AC</strain>
    </source>
</reference>
<dbReference type="GO" id="GO:0003677">
    <property type="term" value="F:DNA binding"/>
    <property type="evidence" value="ECO:0007669"/>
    <property type="project" value="UniProtKB-KW"/>
</dbReference>
<evidence type="ECO:0000256" key="1">
    <source>
        <dbReference type="ARBA" id="ARBA00004496"/>
    </source>
</evidence>
<evidence type="ECO:0000256" key="7">
    <source>
        <dbReference type="ARBA" id="ARBA00047207"/>
    </source>
</evidence>
<evidence type="ECO:0000256" key="5">
    <source>
        <dbReference type="ARBA" id="ARBA00046337"/>
    </source>
</evidence>
<dbReference type="Pfam" id="PF22381">
    <property type="entry name" value="Staph_reg_Sar_Rot"/>
    <property type="match status" value="1"/>
</dbReference>
<sequence>MDAIELKILIGLHRVSNEIDRRTTRIVKCYGLSMGQFAVLEALFHKGDLTIGQVQEKILSTSGTIPVIIKNLEKRGLLIRLPDAGDKRKCILHITEQGSSLIQQVYPENEAMIIESMHNWTNDEKCELLKLLKKFGGGTWKEK</sequence>
<dbReference type="OrthoDB" id="9799747at2"/>
<keyword evidence="4" id="KW-0804">Transcription</keyword>
<dbReference type="RefSeq" id="WP_025487730.1">
    <property type="nucleotide sequence ID" value="NZ_JBKUNB010000014.1"/>
</dbReference>
<evidence type="ECO:0000256" key="4">
    <source>
        <dbReference type="ARBA" id="ARBA00023163"/>
    </source>
</evidence>
<feature type="domain" description="HTH marR-type" evidence="8">
    <location>
        <begin position="5"/>
        <end position="137"/>
    </location>
</feature>
<dbReference type="Proteomes" id="UP000260812">
    <property type="component" value="Unassembled WGS sequence"/>
</dbReference>
<comment type="caution">
    <text evidence="9">The sequence shown here is derived from an EMBL/GenBank/DDBJ whole genome shotgun (WGS) entry which is preliminary data.</text>
</comment>
<organism evidence="9 11">
    <name type="scientific">Eisenbergiella massiliensis</name>
    <dbReference type="NCBI Taxonomy" id="1720294"/>
    <lineage>
        <taxon>Bacteria</taxon>
        <taxon>Bacillati</taxon>
        <taxon>Bacillota</taxon>
        <taxon>Clostridia</taxon>
        <taxon>Lachnospirales</taxon>
        <taxon>Lachnospiraceae</taxon>
        <taxon>Eisenbergiella</taxon>
    </lineage>
</organism>
<dbReference type="SUPFAM" id="SSF46785">
    <property type="entry name" value="Winged helix' DNA-binding domain"/>
    <property type="match status" value="1"/>
</dbReference>
<comment type="similarity">
    <text evidence="5">Belongs to the SarZ family.</text>
</comment>
<dbReference type="InterPro" id="IPR036390">
    <property type="entry name" value="WH_DNA-bd_sf"/>
</dbReference>
<name>A0A3E3I6W4_9FIRM</name>